<feature type="transmembrane region" description="Helical" evidence="1">
    <location>
        <begin position="388"/>
        <end position="404"/>
    </location>
</feature>
<dbReference type="InterPro" id="IPR006674">
    <property type="entry name" value="HD_domain"/>
</dbReference>
<dbReference type="InterPro" id="IPR006675">
    <property type="entry name" value="HDIG_dom"/>
</dbReference>
<dbReference type="SUPFAM" id="SSF109604">
    <property type="entry name" value="HD-domain/PDEase-like"/>
    <property type="match status" value="1"/>
</dbReference>
<dbReference type="Pfam" id="PF01966">
    <property type="entry name" value="HD"/>
    <property type="match status" value="1"/>
</dbReference>
<evidence type="ECO:0000256" key="1">
    <source>
        <dbReference type="SAM" id="Phobius"/>
    </source>
</evidence>
<comment type="caution">
    <text evidence="3">The sequence shown here is derived from an EMBL/GenBank/DDBJ whole genome shotgun (WGS) entry which is preliminary data.</text>
</comment>
<dbReference type="Pfam" id="PF07698">
    <property type="entry name" value="7TM-7TMR_HD"/>
    <property type="match status" value="1"/>
</dbReference>
<keyword evidence="4" id="KW-1185">Reference proteome</keyword>
<dbReference type="InterPro" id="IPR011624">
    <property type="entry name" value="Metal-dep_PHydrolase_7TM_extra"/>
</dbReference>
<proteinExistence type="predicted"/>
<sequence>MSPKLIQDIKTRWNRIENSKISRMLLYAVLSIVMFITMLSNIIPEQIDLELNAIAEEDIQAPFAVENEKETKAKVEEAVSSIEDKYYLDKERGLNQVVIIDQLFTSIEKMNVETSNEDVPDDQKQIENQISILKEGLPDVISNKIRDESLKSIIKAEPSDIAFAKELASNTVKNIMNQPITVDQINDKKDDVGPEIVQSTLPEGLKPALIDITSSAITYNYTFDAETTKQLREDAIKNVEPVFIREGEIIVEKGSVITSDDLYELERVGLLKENISPYPYIGLSMLIILLTAFLIYFLKDLIGEKKKENIQIIIYTLMFSLTLVLMKIVSLLSIYYPSVAFIVPVALGTMMIKMLIDEQSAIVSSIVFAICGSLIFNENTTSPFNFTYGTYILISSLAGIVFLGKRNVKSNILKTGLYVSIINAAVVLLTLALTNGQFDKWSIIWQVSFALLSGFISAVLTLGLLPFLEAGFGILTSMKLIELSNPNHPLLRKLLMETPGTYHHSVVVANLAESACEAVGANGLLARVGAYYHDLGKTKRPHFFIENQMNIENPHDKISPQLSKTIIIAHPYDGAELLRNYNLPTEIVDIAEQHHGTTLLKYFYHKAMQQSDKQIEESDFRYPGPKPQTKEIAIISISDAVEAAVRSMPKPTPTKIESLVRKIIADRLEDGQFNECSITLKELETVTISICETLNGMFHSRIEYPEEIHKKKVSQA</sequence>
<dbReference type="Proteomes" id="UP001649381">
    <property type="component" value="Unassembled WGS sequence"/>
</dbReference>
<protein>
    <submittedName>
        <fullName evidence="3">HD family phosphohydrolase</fullName>
    </submittedName>
</protein>
<feature type="transmembrane region" description="Helical" evidence="1">
    <location>
        <begin position="416"/>
        <end position="437"/>
    </location>
</feature>
<dbReference type="Pfam" id="PF07697">
    <property type="entry name" value="7TMR-HDED"/>
    <property type="match status" value="1"/>
</dbReference>
<organism evidence="3 4">
    <name type="scientific">Pseudalkalibacillus berkeleyi</name>
    <dbReference type="NCBI Taxonomy" id="1069813"/>
    <lineage>
        <taxon>Bacteria</taxon>
        <taxon>Bacillati</taxon>
        <taxon>Bacillota</taxon>
        <taxon>Bacilli</taxon>
        <taxon>Bacillales</taxon>
        <taxon>Fictibacillaceae</taxon>
        <taxon>Pseudalkalibacillus</taxon>
    </lineage>
</organism>
<dbReference type="InterPro" id="IPR011621">
    <property type="entry name" value="Metal-dep_PHydrolase_7TM_intra"/>
</dbReference>
<dbReference type="PANTHER" id="PTHR36442">
    <property type="entry name" value="CYCLIC-DI-AMP PHOSPHODIESTERASE PGPH"/>
    <property type="match status" value="1"/>
</dbReference>
<feature type="transmembrane region" description="Helical" evidence="1">
    <location>
        <begin position="359"/>
        <end position="376"/>
    </location>
</feature>
<keyword evidence="1" id="KW-1133">Transmembrane helix</keyword>
<dbReference type="CDD" id="cd00077">
    <property type="entry name" value="HDc"/>
    <property type="match status" value="1"/>
</dbReference>
<evidence type="ECO:0000259" key="2">
    <source>
        <dbReference type="SMART" id="SM00471"/>
    </source>
</evidence>
<feature type="transmembrane region" description="Helical" evidence="1">
    <location>
        <begin position="443"/>
        <end position="468"/>
    </location>
</feature>
<reference evidence="3 4" key="1">
    <citation type="submission" date="2022-01" db="EMBL/GenBank/DDBJ databases">
        <title>Alkalihalobacillus sp. EGI L200015, a novel bacterium isolated from a salt lake sediment.</title>
        <authorList>
            <person name="Gao L."/>
            <person name="Fang B.-Z."/>
            <person name="Li W.-J."/>
        </authorList>
    </citation>
    <scope>NUCLEOTIDE SEQUENCE [LARGE SCALE GENOMIC DNA]</scope>
    <source>
        <strain evidence="3 4">KCTC 12718</strain>
    </source>
</reference>
<feature type="transmembrane region" description="Helical" evidence="1">
    <location>
        <begin position="21"/>
        <end position="43"/>
    </location>
</feature>
<feature type="transmembrane region" description="Helical" evidence="1">
    <location>
        <begin position="278"/>
        <end position="298"/>
    </location>
</feature>
<feature type="transmembrane region" description="Helical" evidence="1">
    <location>
        <begin position="310"/>
        <end position="328"/>
    </location>
</feature>
<name>A0ABS9H2U1_9BACL</name>
<dbReference type="NCBIfam" id="TIGR00277">
    <property type="entry name" value="HDIG"/>
    <property type="match status" value="1"/>
</dbReference>
<evidence type="ECO:0000313" key="4">
    <source>
        <dbReference type="Proteomes" id="UP001649381"/>
    </source>
</evidence>
<dbReference type="RefSeq" id="WP_236334014.1">
    <property type="nucleotide sequence ID" value="NZ_JAKIJS010000001.1"/>
</dbReference>
<keyword evidence="1" id="KW-0472">Membrane</keyword>
<keyword evidence="1" id="KW-0812">Transmembrane</keyword>
<evidence type="ECO:0000313" key="3">
    <source>
        <dbReference type="EMBL" id="MCF6137965.1"/>
    </source>
</evidence>
<feature type="domain" description="HD/PDEase" evidence="2">
    <location>
        <begin position="497"/>
        <end position="653"/>
    </location>
</feature>
<dbReference type="SMART" id="SM00471">
    <property type="entry name" value="HDc"/>
    <property type="match status" value="1"/>
</dbReference>
<dbReference type="InterPro" id="IPR052722">
    <property type="entry name" value="PgpH_phosphodiesterase"/>
</dbReference>
<accession>A0ABS9H2U1</accession>
<gene>
    <name evidence="3" type="ORF">L2716_09545</name>
</gene>
<dbReference type="EMBL" id="JAKIJS010000001">
    <property type="protein sequence ID" value="MCF6137965.1"/>
    <property type="molecule type" value="Genomic_DNA"/>
</dbReference>
<dbReference type="Gene3D" id="1.10.3210.10">
    <property type="entry name" value="Hypothetical protein af1432"/>
    <property type="match status" value="1"/>
</dbReference>
<dbReference type="PANTHER" id="PTHR36442:SF1">
    <property type="entry name" value="CYCLIC-DI-AMP PHOSPHODIESTERASE PGPH"/>
    <property type="match status" value="1"/>
</dbReference>
<dbReference type="InterPro" id="IPR003607">
    <property type="entry name" value="HD/PDEase_dom"/>
</dbReference>